<feature type="domain" description="Alanyl-transfer RNA synthetases family profile" evidence="12">
    <location>
        <begin position="1"/>
        <end position="710"/>
    </location>
</feature>
<dbReference type="EMBL" id="JBHSJJ010000007">
    <property type="protein sequence ID" value="MFC4872658.1"/>
    <property type="molecule type" value="Genomic_DNA"/>
</dbReference>
<keyword evidence="5 11" id="KW-0547">Nucleotide-binding</keyword>
<comment type="cofactor">
    <cofactor evidence="11">
        <name>Zn(2+)</name>
        <dbReference type="ChEBI" id="CHEBI:29105"/>
    </cofactor>
    <text evidence="11">Binds 1 zinc ion per subunit.</text>
</comment>
<comment type="domain">
    <text evidence="11">Consists of three domains; the N-terminal catalytic domain, the editing domain and the C-terminal C-Ala domain. The editing domain removes incorrectly charged amino acids, while the C-Ala domain, along with tRNA(Ala), serves as a bridge to cooperatively bring together the editing and aminoacylation centers thus stimulating deacylation of misacylated tRNAs.</text>
</comment>
<evidence type="ECO:0000256" key="6">
    <source>
        <dbReference type="ARBA" id="ARBA00022833"/>
    </source>
</evidence>
<name>A0ABV9T1R1_9BACT</name>
<dbReference type="GO" id="GO:0004813">
    <property type="term" value="F:alanine-tRNA ligase activity"/>
    <property type="evidence" value="ECO:0007669"/>
    <property type="project" value="UniProtKB-EC"/>
</dbReference>
<dbReference type="Pfam" id="PF02272">
    <property type="entry name" value="DHHA1"/>
    <property type="match status" value="1"/>
</dbReference>
<dbReference type="CDD" id="cd00673">
    <property type="entry name" value="AlaRS_core"/>
    <property type="match status" value="1"/>
</dbReference>
<dbReference type="PROSITE" id="PS50860">
    <property type="entry name" value="AA_TRNA_LIGASE_II_ALA"/>
    <property type="match status" value="1"/>
</dbReference>
<dbReference type="Gene3D" id="3.10.310.40">
    <property type="match status" value="1"/>
</dbReference>
<keyword evidence="4 11" id="KW-0479">Metal-binding</keyword>
<dbReference type="Gene3D" id="3.30.54.20">
    <property type="match status" value="1"/>
</dbReference>
<accession>A0ABV9T1R1</accession>
<feature type="binding site" evidence="11">
    <location>
        <position position="671"/>
    </location>
    <ligand>
        <name>Zn(2+)</name>
        <dbReference type="ChEBI" id="CHEBI:29105"/>
    </ligand>
</feature>
<evidence type="ECO:0000313" key="13">
    <source>
        <dbReference type="EMBL" id="MFC4872658.1"/>
    </source>
</evidence>
<reference evidence="14" key="1">
    <citation type="journal article" date="2019" name="Int. J. Syst. Evol. Microbiol.">
        <title>The Global Catalogue of Microorganisms (GCM) 10K type strain sequencing project: providing services to taxonomists for standard genome sequencing and annotation.</title>
        <authorList>
            <consortium name="The Broad Institute Genomics Platform"/>
            <consortium name="The Broad Institute Genome Sequencing Center for Infectious Disease"/>
            <person name="Wu L."/>
            <person name="Ma J."/>
        </authorList>
    </citation>
    <scope>NUCLEOTIDE SEQUENCE [LARGE SCALE GENOMIC DNA]</scope>
    <source>
        <strain evidence="14">CGMCC 4.7466</strain>
    </source>
</reference>
<dbReference type="SUPFAM" id="SSF55186">
    <property type="entry name" value="ThrRS/AlaRS common domain"/>
    <property type="match status" value="1"/>
</dbReference>
<dbReference type="InterPro" id="IPR003156">
    <property type="entry name" value="DHHA1_dom"/>
</dbReference>
<dbReference type="NCBIfam" id="TIGR00344">
    <property type="entry name" value="alaS"/>
    <property type="match status" value="1"/>
</dbReference>
<dbReference type="InterPro" id="IPR002318">
    <property type="entry name" value="Ala-tRNA-lgiase_IIc"/>
</dbReference>
<dbReference type="Pfam" id="PF01411">
    <property type="entry name" value="tRNA-synt_2c"/>
    <property type="match status" value="1"/>
</dbReference>
<dbReference type="PANTHER" id="PTHR11777:SF9">
    <property type="entry name" value="ALANINE--TRNA LIGASE, CYTOPLASMIC"/>
    <property type="match status" value="1"/>
</dbReference>
<dbReference type="InterPro" id="IPR018165">
    <property type="entry name" value="Ala-tRNA-synth_IIc_core"/>
</dbReference>
<dbReference type="Gene3D" id="2.40.30.130">
    <property type="match status" value="1"/>
</dbReference>
<keyword evidence="10 11" id="KW-0030">Aminoacyl-tRNA synthetase</keyword>
<dbReference type="Proteomes" id="UP001595818">
    <property type="component" value="Unassembled WGS sequence"/>
</dbReference>
<evidence type="ECO:0000256" key="9">
    <source>
        <dbReference type="ARBA" id="ARBA00022917"/>
    </source>
</evidence>
<dbReference type="SMART" id="SM00863">
    <property type="entry name" value="tRNA_SAD"/>
    <property type="match status" value="1"/>
</dbReference>
<dbReference type="InterPro" id="IPR018162">
    <property type="entry name" value="Ala-tRNA-ligase_IIc_anticod-bd"/>
</dbReference>
<comment type="similarity">
    <text evidence="1 11">Belongs to the class-II aminoacyl-tRNA synthetase family.</text>
</comment>
<gene>
    <name evidence="11 13" type="primary">alaS</name>
    <name evidence="13" type="ORF">ACFPFU_13255</name>
</gene>
<proteinExistence type="inferred from homology"/>
<dbReference type="SUPFAM" id="SSF101353">
    <property type="entry name" value="Putative anticodon-binding domain of alanyl-tRNA synthetase (AlaRS)"/>
    <property type="match status" value="1"/>
</dbReference>
<comment type="function">
    <text evidence="11">Catalyzes the attachment of alanine to tRNA(Ala) in a two-step reaction: alanine is first activated by ATP to form Ala-AMP and then transferred to the acceptor end of tRNA(Ala). Also edits incorrectly charged Ser-tRNA(Ala) and Gly-tRNA(Ala) via its editing domain.</text>
</comment>
<evidence type="ECO:0000256" key="3">
    <source>
        <dbReference type="ARBA" id="ARBA00022598"/>
    </source>
</evidence>
<evidence type="ECO:0000256" key="8">
    <source>
        <dbReference type="ARBA" id="ARBA00022884"/>
    </source>
</evidence>
<evidence type="ECO:0000256" key="5">
    <source>
        <dbReference type="ARBA" id="ARBA00022741"/>
    </source>
</evidence>
<dbReference type="InterPro" id="IPR023033">
    <property type="entry name" value="Ala_tRNA_ligase_euk/bac"/>
</dbReference>
<keyword evidence="2 11" id="KW-0820">tRNA-binding</keyword>
<dbReference type="RefSeq" id="WP_377065242.1">
    <property type="nucleotide sequence ID" value="NZ_JBHSJJ010000007.1"/>
</dbReference>
<dbReference type="Pfam" id="PF07973">
    <property type="entry name" value="tRNA_SAD"/>
    <property type="match status" value="1"/>
</dbReference>
<evidence type="ECO:0000256" key="2">
    <source>
        <dbReference type="ARBA" id="ARBA00022555"/>
    </source>
</evidence>
<feature type="binding site" evidence="11">
    <location>
        <position position="667"/>
    </location>
    <ligand>
        <name>Zn(2+)</name>
        <dbReference type="ChEBI" id="CHEBI:29105"/>
    </ligand>
</feature>
<dbReference type="InterPro" id="IPR012947">
    <property type="entry name" value="tRNA_SAD"/>
</dbReference>
<evidence type="ECO:0000256" key="10">
    <source>
        <dbReference type="ARBA" id="ARBA00023146"/>
    </source>
</evidence>
<comment type="subcellular location">
    <subcellularLocation>
        <location evidence="11">Cytoplasm</location>
    </subcellularLocation>
</comment>
<keyword evidence="9 11" id="KW-0648">Protein biosynthesis</keyword>
<dbReference type="SUPFAM" id="SSF55681">
    <property type="entry name" value="Class II aaRS and biotin synthetases"/>
    <property type="match status" value="1"/>
</dbReference>
<keyword evidence="3 11" id="KW-0436">Ligase</keyword>
<keyword evidence="11" id="KW-0963">Cytoplasm</keyword>
<evidence type="ECO:0000256" key="11">
    <source>
        <dbReference type="HAMAP-Rule" id="MF_00036"/>
    </source>
</evidence>
<dbReference type="InterPro" id="IPR050058">
    <property type="entry name" value="Ala-tRNA_ligase"/>
</dbReference>
<evidence type="ECO:0000256" key="4">
    <source>
        <dbReference type="ARBA" id="ARBA00022723"/>
    </source>
</evidence>
<keyword evidence="7 11" id="KW-0067">ATP-binding</keyword>
<evidence type="ECO:0000313" key="14">
    <source>
        <dbReference type="Proteomes" id="UP001595818"/>
    </source>
</evidence>
<dbReference type="Gene3D" id="3.30.930.10">
    <property type="entry name" value="Bira Bifunctional Protein, Domain 2"/>
    <property type="match status" value="1"/>
</dbReference>
<dbReference type="PRINTS" id="PR00980">
    <property type="entry name" value="TRNASYNTHALA"/>
</dbReference>
<dbReference type="InterPro" id="IPR018163">
    <property type="entry name" value="Thr/Ala-tRNA-synth_IIc_edit"/>
</dbReference>
<organism evidence="13 14">
    <name type="scientific">Negadavirga shengliensis</name>
    <dbReference type="NCBI Taxonomy" id="1389218"/>
    <lineage>
        <taxon>Bacteria</taxon>
        <taxon>Pseudomonadati</taxon>
        <taxon>Bacteroidota</taxon>
        <taxon>Cytophagia</taxon>
        <taxon>Cytophagales</taxon>
        <taxon>Cyclobacteriaceae</taxon>
        <taxon>Negadavirga</taxon>
    </lineage>
</organism>
<dbReference type="PANTHER" id="PTHR11777">
    <property type="entry name" value="ALANYL-TRNA SYNTHETASE"/>
    <property type="match status" value="1"/>
</dbReference>
<keyword evidence="6 11" id="KW-0862">Zinc</keyword>
<protein>
    <recommendedName>
        <fullName evidence="11">Alanine--tRNA ligase</fullName>
        <ecNumber evidence="11">6.1.1.7</ecNumber>
    </recommendedName>
    <alternativeName>
        <fullName evidence="11">Alanyl-tRNA synthetase</fullName>
        <shortName evidence="11">AlaRS</shortName>
    </alternativeName>
</protein>
<evidence type="ECO:0000259" key="12">
    <source>
        <dbReference type="PROSITE" id="PS50860"/>
    </source>
</evidence>
<keyword evidence="8 11" id="KW-0694">RNA-binding</keyword>
<feature type="binding site" evidence="11">
    <location>
        <position position="567"/>
    </location>
    <ligand>
        <name>Zn(2+)</name>
        <dbReference type="ChEBI" id="CHEBI:29105"/>
    </ligand>
</feature>
<evidence type="ECO:0000256" key="1">
    <source>
        <dbReference type="ARBA" id="ARBA00008226"/>
    </source>
</evidence>
<dbReference type="Gene3D" id="3.30.980.10">
    <property type="entry name" value="Threonyl-trna Synthetase, Chain A, domain 2"/>
    <property type="match status" value="1"/>
</dbReference>
<feature type="binding site" evidence="11">
    <location>
        <position position="563"/>
    </location>
    <ligand>
        <name>Zn(2+)</name>
        <dbReference type="ChEBI" id="CHEBI:29105"/>
    </ligand>
</feature>
<evidence type="ECO:0000256" key="7">
    <source>
        <dbReference type="ARBA" id="ARBA00022840"/>
    </source>
</evidence>
<dbReference type="InterPro" id="IPR045864">
    <property type="entry name" value="aa-tRNA-synth_II/BPL/LPL"/>
</dbReference>
<dbReference type="SUPFAM" id="SSF50447">
    <property type="entry name" value="Translation proteins"/>
    <property type="match status" value="1"/>
</dbReference>
<dbReference type="EC" id="6.1.1.7" evidence="11"/>
<keyword evidence="14" id="KW-1185">Reference proteome</keyword>
<comment type="caution">
    <text evidence="13">The sequence shown here is derived from an EMBL/GenBank/DDBJ whole genome shotgun (WGS) entry which is preliminary data.</text>
</comment>
<dbReference type="InterPro" id="IPR018164">
    <property type="entry name" value="Ala-tRNA-synth_IIc_N"/>
</dbReference>
<sequence length="878" mass="99475">MDTKQIRSTFVEFFQSKQHQFVPSAPIVVKNDPTLMFTNAGMNQFKDYFLGNETPKNNRVANSQKCLRVSGKHNDLEEVGVDTYHHTMFEMLGNWSFGDYFKKEAIEWAWELLTKVYGLPADRLYVTVFGGDEKDGLDRDQEAYDLWTSWIDEDRILFGSKKDNFWEMGDTGPCGPCSEIHMDLRSESEILQTPGKLLVNEDHPQVIEIWNLVFMQFNRNSEGILLDLPAKHVDTGMGLERLVRVIQNKSSNYDTDLFDPFLRKVEGLSGLKYGESEKTDIAFRVIVDHIRAISFTIADGQLPSNNKAGYVIRRILRRAVRYGYTFLGFKEPFLYKLVSELAVHFGEVYPEIATQEEFIAKVILEEESSFLRTLEKGLKNLEQIRKDLQMRQQGTIPGQIAFELYDTYGFPLDLTSLIARENGLSVDEEGFEEAMKQQKTRSRSAAKLETGDWVTVYDKDEVEFVGYDSLTSQTRILKYRQIKDKTGNKFQLVLDKTPFYAESGGQVGDRGILFNDSESIKVLDTKKENDLTVHFVDRLPDDPEAEFECQVDSQKRMLTMSNHTATHLLQAALKQVLGDHVQQKGSMVNEHLLRFDFSHYTKLSEEEINEVEKIVNQKIRENVTLSEKRNVPIGEAKEMGATALFGEKYGDLVRVVTFDPEFSVELCGGTHVKATGEIGFFKIISESSISAGVRRVEAITSAKAEDYVNAHLDLLKEIQEMLKNPRDLKKAVADLISEKNELKKEIDSLHLKETEQVKEKLKEQATSIDDYRFIHGLVKLPNNDALKKLAFELKNEMERLVAVLAADINGKPQIAVVVNEVLVKEKGLDAGRLVRQLAKEIKGGGGGQPFFATAGGKDISGLRKVLEVAESTLRAASA</sequence>
<dbReference type="InterPro" id="IPR009000">
    <property type="entry name" value="Transl_B-barrel_sf"/>
</dbReference>
<dbReference type="HAMAP" id="MF_00036_B">
    <property type="entry name" value="Ala_tRNA_synth_B"/>
    <property type="match status" value="1"/>
</dbReference>
<comment type="catalytic activity">
    <reaction evidence="11">
        <text>tRNA(Ala) + L-alanine + ATP = L-alanyl-tRNA(Ala) + AMP + diphosphate</text>
        <dbReference type="Rhea" id="RHEA:12540"/>
        <dbReference type="Rhea" id="RHEA-COMP:9657"/>
        <dbReference type="Rhea" id="RHEA-COMP:9923"/>
        <dbReference type="ChEBI" id="CHEBI:30616"/>
        <dbReference type="ChEBI" id="CHEBI:33019"/>
        <dbReference type="ChEBI" id="CHEBI:57972"/>
        <dbReference type="ChEBI" id="CHEBI:78442"/>
        <dbReference type="ChEBI" id="CHEBI:78497"/>
        <dbReference type="ChEBI" id="CHEBI:456215"/>
        <dbReference type="EC" id="6.1.1.7"/>
    </reaction>
</comment>